<evidence type="ECO:0000313" key="2">
    <source>
        <dbReference type="Ensembl" id="ENSEBUP00000001897.1"/>
    </source>
</evidence>
<reference evidence="2" key="2">
    <citation type="submission" date="2025-09" db="UniProtKB">
        <authorList>
            <consortium name="Ensembl"/>
        </authorList>
    </citation>
    <scope>IDENTIFICATION</scope>
</reference>
<dbReference type="InterPro" id="IPR017438">
    <property type="entry name" value="ATP-NAD_kinase_N"/>
</dbReference>
<dbReference type="SUPFAM" id="SSF111331">
    <property type="entry name" value="NAD kinase/diacylglycerol kinase-like"/>
    <property type="match status" value="1"/>
</dbReference>
<dbReference type="AlphaFoldDB" id="A0A8C4PWM9"/>
<keyword evidence="3" id="KW-1185">Reference proteome</keyword>
<evidence type="ECO:0000259" key="1">
    <source>
        <dbReference type="PROSITE" id="PS50146"/>
    </source>
</evidence>
<dbReference type="Pfam" id="PF25382">
    <property type="entry name" value="PH_CERK"/>
    <property type="match status" value="1"/>
</dbReference>
<dbReference type="PANTHER" id="PTHR12358">
    <property type="entry name" value="SPHINGOSINE KINASE"/>
    <property type="match status" value="1"/>
</dbReference>
<name>A0A8C4PWM9_EPTBU</name>
<dbReference type="OMA" id="WDTHPLS"/>
<evidence type="ECO:0000313" key="3">
    <source>
        <dbReference type="Proteomes" id="UP000694388"/>
    </source>
</evidence>
<dbReference type="Gene3D" id="3.40.50.10330">
    <property type="entry name" value="Probable inorganic polyphosphate/atp-NAD kinase, domain 1"/>
    <property type="match status" value="1"/>
</dbReference>
<accession>A0A8C4PWM9</accession>
<proteinExistence type="predicted"/>
<dbReference type="GeneTree" id="ENSGT00940000156976"/>
<dbReference type="InterPro" id="IPR045363">
    <property type="entry name" value="CERK_C"/>
</dbReference>
<dbReference type="Proteomes" id="UP000694388">
    <property type="component" value="Unplaced"/>
</dbReference>
<dbReference type="Pfam" id="PF00781">
    <property type="entry name" value="DAGK_cat"/>
    <property type="match status" value="1"/>
</dbReference>
<dbReference type="GO" id="GO:0016020">
    <property type="term" value="C:membrane"/>
    <property type="evidence" value="ECO:0007669"/>
    <property type="project" value="GOC"/>
</dbReference>
<dbReference type="GO" id="GO:0001729">
    <property type="term" value="F:ceramide kinase activity"/>
    <property type="evidence" value="ECO:0007669"/>
    <property type="project" value="TreeGrafter"/>
</dbReference>
<organism evidence="2 3">
    <name type="scientific">Eptatretus burgeri</name>
    <name type="common">Inshore hagfish</name>
    <dbReference type="NCBI Taxonomy" id="7764"/>
    <lineage>
        <taxon>Eukaryota</taxon>
        <taxon>Metazoa</taxon>
        <taxon>Chordata</taxon>
        <taxon>Craniata</taxon>
        <taxon>Vertebrata</taxon>
        <taxon>Cyclostomata</taxon>
        <taxon>Myxini</taxon>
        <taxon>Myxiniformes</taxon>
        <taxon>Myxinidae</taxon>
        <taxon>Eptatretinae</taxon>
        <taxon>Eptatretus</taxon>
    </lineage>
</organism>
<dbReference type="GO" id="GO:0006672">
    <property type="term" value="P:ceramide metabolic process"/>
    <property type="evidence" value="ECO:0007669"/>
    <property type="project" value="TreeGrafter"/>
</dbReference>
<dbReference type="Gene3D" id="2.60.200.40">
    <property type="match status" value="1"/>
</dbReference>
<feature type="domain" description="DAGKc" evidence="1">
    <location>
        <begin position="51"/>
        <end position="199"/>
    </location>
</feature>
<dbReference type="PROSITE" id="PS50146">
    <property type="entry name" value="DAGK"/>
    <property type="match status" value="1"/>
</dbReference>
<sequence length="452" mass="49924">VYHVERRPGKRWALQHVTFWSDDEGVPCHRWIQTLNKHLLLTSLTCAADNVRPQRLLVFINPVGGRCRGEEIYRCHVEPIFKLASINTHVVVTKQANHAKDYILNNNTEAFDGILSVGGDGTFNEVMHGVIEKAQNRVGVGETEGQLKPATLRVGIIPAGSTDCVCFTTIGTNDPVTAALHVVIGDNQPLDVCEVRTDKAFLTFSVTLLGYGFYGDTLRDSENHRWLGPSRYDISGIKTFLRGASYTGRVDFRLATVDATGPRDGKLCRSGVCGRFTAINLSAMSSSCARCPSGLSPAAHLASGSADLVLVRTCSRSALLRFLIRHTANQDRFDFPFVETYRVSEVRFTPIAKGDCDECEEEDEYSIASNSELCRGLSPQGATPNLCCCVSVPHTSTVSCWNCDGEILMQTALNVRVRPRLIRLTSRHFLKLEIGRRANSASSIHEHRDRAR</sequence>
<protein>
    <submittedName>
        <fullName evidence="2">Ceramide kinase</fullName>
    </submittedName>
</protein>
<dbReference type="InterPro" id="IPR001206">
    <property type="entry name" value="Diacylglycerol_kinase_cat_dom"/>
</dbReference>
<reference evidence="2" key="1">
    <citation type="submission" date="2025-08" db="UniProtKB">
        <authorList>
            <consortium name="Ensembl"/>
        </authorList>
    </citation>
    <scope>IDENTIFICATION</scope>
</reference>
<dbReference type="Pfam" id="PF19280">
    <property type="entry name" value="CERK_C"/>
    <property type="match status" value="1"/>
</dbReference>
<dbReference type="InterPro" id="IPR016064">
    <property type="entry name" value="NAD/diacylglycerol_kinase_sf"/>
</dbReference>
<dbReference type="PANTHER" id="PTHR12358:SF95">
    <property type="entry name" value="CERAMIDE KINASE"/>
    <property type="match status" value="1"/>
</dbReference>
<dbReference type="InterPro" id="IPR050187">
    <property type="entry name" value="Lipid_Phosphate_FormReg"/>
</dbReference>
<dbReference type="Ensembl" id="ENSEBUT00000002238.1">
    <property type="protein sequence ID" value="ENSEBUP00000001897.1"/>
    <property type="gene ID" value="ENSEBUG00000001473.1"/>
</dbReference>
<dbReference type="InterPro" id="IPR057465">
    <property type="entry name" value="CERK_PH"/>
</dbReference>